<keyword evidence="2" id="KW-1003">Cell membrane</keyword>
<dbReference type="AlphaFoldDB" id="A0A448MJY4"/>
<sequence length="61" mass="7018">MKVLCGIYPHGDYSGNIYFSESELKAKNIKETEEKGISIIHQELTLVKNMSVLENIFWVTK</sequence>
<protein>
    <submittedName>
        <fullName evidence="9">Xylose import ATP-binding protein XylG</fullName>
        <ecNumber evidence="9">3.6.3.17</ecNumber>
    </submittedName>
</protein>
<dbReference type="KEGG" id="rpne:NCTC8284_00643"/>
<dbReference type="PANTHER" id="PTHR43790">
    <property type="entry name" value="CARBOHYDRATE TRANSPORT ATP-BINDING PROTEIN MG119-RELATED"/>
    <property type="match status" value="1"/>
</dbReference>
<keyword evidence="6 9" id="KW-0067">ATP-binding</keyword>
<evidence type="ECO:0000256" key="1">
    <source>
        <dbReference type="ARBA" id="ARBA00022448"/>
    </source>
</evidence>
<dbReference type="EC" id="3.6.3.17" evidence="9"/>
<evidence type="ECO:0000256" key="4">
    <source>
        <dbReference type="ARBA" id="ARBA00022737"/>
    </source>
</evidence>
<evidence type="ECO:0000313" key="10">
    <source>
        <dbReference type="Proteomes" id="UP000278733"/>
    </source>
</evidence>
<keyword evidence="5" id="KW-0547">Nucleotide-binding</keyword>
<name>A0A448MJY4_9PAST</name>
<dbReference type="EMBL" id="LR134405">
    <property type="protein sequence ID" value="VEH65498.1"/>
    <property type="molecule type" value="Genomic_DNA"/>
</dbReference>
<evidence type="ECO:0000256" key="2">
    <source>
        <dbReference type="ARBA" id="ARBA00022475"/>
    </source>
</evidence>
<evidence type="ECO:0000256" key="8">
    <source>
        <dbReference type="ARBA" id="ARBA00023136"/>
    </source>
</evidence>
<keyword evidence="4" id="KW-0677">Repeat</keyword>
<organism evidence="9 10">
    <name type="scientific">Rodentibacter pneumotropicus</name>
    <dbReference type="NCBI Taxonomy" id="758"/>
    <lineage>
        <taxon>Bacteria</taxon>
        <taxon>Pseudomonadati</taxon>
        <taxon>Pseudomonadota</taxon>
        <taxon>Gammaproteobacteria</taxon>
        <taxon>Pasteurellales</taxon>
        <taxon>Pasteurellaceae</taxon>
        <taxon>Rodentibacter</taxon>
    </lineage>
</organism>
<keyword evidence="7" id="KW-1278">Translocase</keyword>
<keyword evidence="1" id="KW-0813">Transport</keyword>
<dbReference type="PANTHER" id="PTHR43790:SF1">
    <property type="entry name" value="XYLOSE IMPORT ATP-BINDING PROTEIN XYLG"/>
    <property type="match status" value="1"/>
</dbReference>
<gene>
    <name evidence="9" type="primary">xylG_3</name>
    <name evidence="9" type="ORF">NCTC8284_00643</name>
</gene>
<dbReference type="InterPro" id="IPR027417">
    <property type="entry name" value="P-loop_NTPase"/>
</dbReference>
<keyword evidence="3" id="KW-0762">Sugar transport</keyword>
<dbReference type="Gene3D" id="3.40.50.300">
    <property type="entry name" value="P-loop containing nucleotide triphosphate hydrolases"/>
    <property type="match status" value="1"/>
</dbReference>
<evidence type="ECO:0000256" key="7">
    <source>
        <dbReference type="ARBA" id="ARBA00022967"/>
    </source>
</evidence>
<keyword evidence="8" id="KW-0472">Membrane</keyword>
<reference evidence="9 10" key="1">
    <citation type="submission" date="2018-12" db="EMBL/GenBank/DDBJ databases">
        <authorList>
            <consortium name="Pathogen Informatics"/>
        </authorList>
    </citation>
    <scope>NUCLEOTIDE SEQUENCE [LARGE SCALE GENOMIC DNA]</scope>
    <source>
        <strain evidence="9 10">NCTC8284</strain>
    </source>
</reference>
<accession>A0A448MJY4</accession>
<dbReference type="Proteomes" id="UP000278733">
    <property type="component" value="Chromosome"/>
</dbReference>
<proteinExistence type="predicted"/>
<dbReference type="InterPro" id="IPR050107">
    <property type="entry name" value="ABC_carbohydrate_import_ATPase"/>
</dbReference>
<keyword evidence="9" id="KW-0378">Hydrolase</keyword>
<dbReference type="GO" id="GO:0016787">
    <property type="term" value="F:hydrolase activity"/>
    <property type="evidence" value="ECO:0007669"/>
    <property type="project" value="UniProtKB-KW"/>
</dbReference>
<evidence type="ECO:0000256" key="6">
    <source>
        <dbReference type="ARBA" id="ARBA00022840"/>
    </source>
</evidence>
<evidence type="ECO:0000256" key="5">
    <source>
        <dbReference type="ARBA" id="ARBA00022741"/>
    </source>
</evidence>
<evidence type="ECO:0000313" key="9">
    <source>
        <dbReference type="EMBL" id="VEH65498.1"/>
    </source>
</evidence>
<dbReference type="GO" id="GO:0005524">
    <property type="term" value="F:ATP binding"/>
    <property type="evidence" value="ECO:0007669"/>
    <property type="project" value="UniProtKB-KW"/>
</dbReference>
<evidence type="ECO:0000256" key="3">
    <source>
        <dbReference type="ARBA" id="ARBA00022597"/>
    </source>
</evidence>